<gene>
    <name evidence="1" type="ORF">LTR37_004289</name>
</gene>
<name>A0ACC3NNG8_9PEZI</name>
<sequence length="717" mass="79586">MFPGVVPQPYSMVKLGPDVEDGETDAYSGYLPTGSVWGFSMMHESGTGGAPKYGVVSQQPMKGKVPNPLVDLSLERNKNDTASVGYYRSSLTGGIDVELAGSAHAGLYRYTFPSGDNSVVVDVSHVLPSFRGSGWGQGYAGGSFELTEDGYIGSGIYNNGWNLAENWQIYFCGHFDQEATSRKTFTGNNRSLSTYDSSRTNGTYRQGGVFTFNDTEVVSRVGISFISTNRACGNVQTEIPEKISLDSLVELAKEHWNKDVFSKVTTTENNSTVLEQLYSYMYGMHLLPSNRTGENPGWESDEPYYDPVAYEEIIRALIDIWRHDGWLPDARSSNFNGRTQGGSNADNVLADAYIKGVRGAVNWQDGYRAVKKDAEVTPPNNNDEIAPDSSTKEGRGALPDWKTIGYITPDFSRAVSRAVEYSVNDFSISQIAGGLDKSSDFKVYMERSRNWRNHWNDQQKSLNFSGFLVPRFAKAAGYANDSFVYPYDPLECESCYWDAPYYEDPSWVYSFNAHHDIYHLISLCGGAETFVQRLEIFFKPGLLEENEAFGSTIFNPANEPSFTTPYMFNFIGKQDLSVKFSRHAALSYYNAGKSGLPGNSDAGAMQTWILWNMFGLYPMTGQTTFLIGSPWFENLTIDLGDGKKLTITSTGGNKETAYYVQSLKVNGEAWDRAWVTWKDIFADGGKMEFVLGPDPVRWANGTLPPSPASQDQVPILN</sequence>
<protein>
    <submittedName>
        <fullName evidence="1">Uncharacterized protein</fullName>
    </submittedName>
</protein>
<keyword evidence="2" id="KW-1185">Reference proteome</keyword>
<evidence type="ECO:0000313" key="1">
    <source>
        <dbReference type="EMBL" id="KAK3719432.1"/>
    </source>
</evidence>
<proteinExistence type="predicted"/>
<dbReference type="Proteomes" id="UP001281147">
    <property type="component" value="Unassembled WGS sequence"/>
</dbReference>
<reference evidence="1" key="1">
    <citation type="submission" date="2023-07" db="EMBL/GenBank/DDBJ databases">
        <title>Black Yeasts Isolated from many extreme environments.</title>
        <authorList>
            <person name="Coleine C."/>
            <person name="Stajich J.E."/>
            <person name="Selbmann L."/>
        </authorList>
    </citation>
    <scope>NUCLEOTIDE SEQUENCE</scope>
    <source>
        <strain evidence="1">CCFEE 5714</strain>
    </source>
</reference>
<accession>A0ACC3NNG8</accession>
<dbReference type="EMBL" id="JAUTXU010000026">
    <property type="protein sequence ID" value="KAK3719432.1"/>
    <property type="molecule type" value="Genomic_DNA"/>
</dbReference>
<comment type="caution">
    <text evidence="1">The sequence shown here is derived from an EMBL/GenBank/DDBJ whole genome shotgun (WGS) entry which is preliminary data.</text>
</comment>
<evidence type="ECO:0000313" key="2">
    <source>
        <dbReference type="Proteomes" id="UP001281147"/>
    </source>
</evidence>
<organism evidence="1 2">
    <name type="scientific">Vermiconidia calcicola</name>
    <dbReference type="NCBI Taxonomy" id="1690605"/>
    <lineage>
        <taxon>Eukaryota</taxon>
        <taxon>Fungi</taxon>
        <taxon>Dikarya</taxon>
        <taxon>Ascomycota</taxon>
        <taxon>Pezizomycotina</taxon>
        <taxon>Dothideomycetes</taxon>
        <taxon>Dothideomycetidae</taxon>
        <taxon>Mycosphaerellales</taxon>
        <taxon>Extremaceae</taxon>
        <taxon>Vermiconidia</taxon>
    </lineage>
</organism>